<dbReference type="Pfam" id="PF00443">
    <property type="entry name" value="UCH"/>
    <property type="match status" value="1"/>
</dbReference>
<feature type="region of interest" description="Disordered" evidence="2">
    <location>
        <begin position="1299"/>
        <end position="1353"/>
    </location>
</feature>
<reference evidence="4" key="1">
    <citation type="submission" date="2022-08" db="EMBL/GenBank/DDBJ databases">
        <title>Novel sulfate-reducing endosymbionts in the free-living metamonad Anaeramoeba.</title>
        <authorList>
            <person name="Jerlstrom-Hultqvist J."/>
            <person name="Cepicka I."/>
            <person name="Gallot-Lavallee L."/>
            <person name="Salas-Leiva D."/>
            <person name="Curtis B.A."/>
            <person name="Zahonova K."/>
            <person name="Pipaliya S."/>
            <person name="Dacks J."/>
            <person name="Roger A.J."/>
        </authorList>
    </citation>
    <scope>NUCLEOTIDE SEQUENCE</scope>
    <source>
        <strain evidence="4">Schooner1</strain>
    </source>
</reference>
<dbReference type="SUPFAM" id="SSF54001">
    <property type="entry name" value="Cysteine proteinases"/>
    <property type="match status" value="1"/>
</dbReference>
<evidence type="ECO:0000313" key="5">
    <source>
        <dbReference type="Proteomes" id="UP001150062"/>
    </source>
</evidence>
<dbReference type="InterPro" id="IPR050164">
    <property type="entry name" value="Peptidase_C19"/>
</dbReference>
<feature type="region of interest" description="Disordered" evidence="2">
    <location>
        <begin position="1562"/>
        <end position="1586"/>
    </location>
</feature>
<keyword evidence="1" id="KW-0175">Coiled coil</keyword>
<dbReference type="InterPro" id="IPR038765">
    <property type="entry name" value="Papain-like_cys_pep_sf"/>
</dbReference>
<dbReference type="Proteomes" id="UP001150062">
    <property type="component" value="Unassembled WGS sequence"/>
</dbReference>
<dbReference type="Gene3D" id="3.90.70.10">
    <property type="entry name" value="Cysteine proteinases"/>
    <property type="match status" value="1"/>
</dbReference>
<evidence type="ECO:0000256" key="1">
    <source>
        <dbReference type="SAM" id="Coils"/>
    </source>
</evidence>
<dbReference type="PANTHER" id="PTHR24006:SF827">
    <property type="entry name" value="UBIQUITIN CARBOXYL-TERMINAL HYDROLASE 34"/>
    <property type="match status" value="1"/>
</dbReference>
<feature type="compositionally biased region" description="Acidic residues" evidence="2">
    <location>
        <begin position="1317"/>
        <end position="1348"/>
    </location>
</feature>
<evidence type="ECO:0000313" key="4">
    <source>
        <dbReference type="EMBL" id="KAJ6231214.1"/>
    </source>
</evidence>
<accession>A0ABQ8XGI2</accession>
<dbReference type="InterPro" id="IPR001394">
    <property type="entry name" value="Peptidase_C19_UCH"/>
</dbReference>
<keyword evidence="5" id="KW-1185">Reference proteome</keyword>
<feature type="region of interest" description="Disordered" evidence="2">
    <location>
        <begin position="1457"/>
        <end position="1479"/>
    </location>
</feature>
<dbReference type="InterPro" id="IPR028889">
    <property type="entry name" value="USP"/>
</dbReference>
<organism evidence="4 5">
    <name type="scientific">Anaeramoeba flamelloides</name>
    <dbReference type="NCBI Taxonomy" id="1746091"/>
    <lineage>
        <taxon>Eukaryota</taxon>
        <taxon>Metamonada</taxon>
        <taxon>Anaeramoebidae</taxon>
        <taxon>Anaeramoeba</taxon>
    </lineage>
</organism>
<protein>
    <submittedName>
        <fullName evidence="4">Ubiquitin carboxyl-terminal hydrolase</fullName>
    </submittedName>
</protein>
<dbReference type="GO" id="GO:0016787">
    <property type="term" value="F:hydrolase activity"/>
    <property type="evidence" value="ECO:0007669"/>
    <property type="project" value="UniProtKB-KW"/>
</dbReference>
<feature type="coiled-coil region" evidence="1">
    <location>
        <begin position="422"/>
        <end position="487"/>
    </location>
</feature>
<feature type="compositionally biased region" description="Basic residues" evidence="2">
    <location>
        <begin position="1299"/>
        <end position="1312"/>
    </location>
</feature>
<feature type="domain" description="USP" evidence="3">
    <location>
        <begin position="1054"/>
        <end position="1536"/>
    </location>
</feature>
<feature type="compositionally biased region" description="Basic and acidic residues" evidence="2">
    <location>
        <begin position="1562"/>
        <end position="1576"/>
    </location>
</feature>
<dbReference type="PROSITE" id="PS50235">
    <property type="entry name" value="USP_3"/>
    <property type="match status" value="1"/>
</dbReference>
<proteinExistence type="predicted"/>
<dbReference type="EMBL" id="JAOAOG010000302">
    <property type="protein sequence ID" value="KAJ6231214.1"/>
    <property type="molecule type" value="Genomic_DNA"/>
</dbReference>
<name>A0ABQ8XGI2_9EUKA</name>
<evidence type="ECO:0000259" key="3">
    <source>
        <dbReference type="PROSITE" id="PS50235"/>
    </source>
</evidence>
<sequence>MEKDKEKEKEKEFIFIDSKTILVGQIEHKKQMSYRMNFFNFLTCNCKVPLQYKHIEQLWKILIDKPISKNDKSLLINWLFNIDFVHIDGESTLNSSAITKLFTDKISNFDMDDYSSKEFSIFEKFFRYLNIKKQKIEPEYKTIEINNPYEEEMYFPRMKRTEKVLTGKFLLASTNLWQAEALWNLIMNVKSVDIANKAIRLYVDLYFCLEKSTINNRSARNKYFNSLINQSVNILLEQLKIGKIKQKRIIENTNLINNNNNNNNNTSQNDQDLIEMNNIENRINRVLQFLQFFIKRYDNKFGLKKLLKKDLTRHEDRIGKIYYRIKALFVEKNIALHFFVHRDSLVTELRISIGYWLQVNPDALSLKFNGTKLELSYYFKTLKQIFIDDDSIIYISIRNNVELNILAFDKELAFETIEGKKKKKMQENINSVKDKKKKIEDDEEVDYERLFYGQNLPEEEDLKKRQKKIEEQEQQQKKKELKKISDRFPAWILVNQHFDIFIQLFEFSINISHEVRGLLLLLPTHSKLLDTFINTSKLINNINNKQDNQNSKDNKVQDNYSNLNVEEKNDNDNLKKKINWDYLIPNKPPSLTLYSLEIIWMQIFKYRPYSFVNDKNDSNFYIKRPPLENIINDNLGMLIDQELIKNFINTGGMNRYLTVFQDLLKDLEALFNNNKFEKAFQLITILQTQLTLFEFLIQNHFLIDRPFTISDIFIDFIQKNDNTTKIIIIFVNNLLDFIKSISNLSQSQDNNKYFDKLNNYITLIIGLIVRICYNSKPIFDNTLLKFKNFNNWIECTLLNNHNTVIKQLIKNFILKLCNFDGFDVGQNRLFNKVFNELIKFLPNIIEYRTTSLEYFDLLLELFQSPKVPIEYFQNNQTLLIDLINKTNSMETFEKEDDDDDEDQKEEGVKKKRVNNKSKIVNNADNVDTALAGLLKLISLLYQNKETFNLKFNKEIEQVFVKDIFCTYLFSLINKNHKFYGTLPKCKAFLTRDSAFKMLSNLIKTDINNFSILLPFIYKQINRIDYNKEWADHDKKQNLNEFETFQIQDNIHNFVGLTNQSATCYMNSVLQQLYAVLDFRKEILSTALPEIPENQLSDAGKVLRELQIVFHSLKDKQIRYFNTRKFCQVFKWTDNQPINVTQQQDANEFLNLLFNFIDEGLRECSQQRLFHDVFGGSLIHQVICQQEQHKSERIEQFYTVSLDVKNKSHLLESLSSFIQPDHLIDDNAYHCSRCSKKVDALKRCSFLALPNTLILHLKRFDFDLQTLTMTKINSRLEFPFDLDMKPYTLEGIIEDEKKRRKNKKKQKLLKKNKTGNENEQDNNNDDEEDGDMDYDDSESDMSSDEDNELDGIQVENRPGSYYKYKIIGIVVHSGTHNFGHYYSYIRDHHQEFKIGNEGEQGNENGMDKEKIKEKEIIEELNNNILIDEVNIFNKQQKEKQKKNDQSIVEIGNDNEENLNLIDKKDTSSDENNSIDDKDKKDKIDKGVWNEFNDVRVTAFDIDTIDENAYGSNEIKIDENEKEGLRKYNAYMLVYQRVEYFEAKKKEEIGIIEEEQLKLEKEKEKLKEKEEEKKKQEELEREEEEEQKRLQVIDENEIDEKQLIKLYQPEYIDFLWDLIQQDLTKIDKQYFKEQIEKQLIKNNKGFKINNNNNDDDEDPIFLIIKLATIYALDQGIGLVYQNNVLSKMDPKILCECPFNQVKEAFAELFKTVISRLAFEEKAFYSQTYRGSSLFEFDETLLLSEEDKIKEQQQLNTKSDPIIIPSSYALRIIQYCFDTLFRTDWKKSSPKYILNILSHFATLGNEEVKFLVSLDSIHKLSNFFVINCSIPIKEIIQKRKTREEQRKQLSLIYREEELQYFLPLDDPNEIGHVEANDYADLILMFSKMIRSCKIIPTSQLGTMEFNSNQPILIEEQMPEYTNFLAEAIQNKIEIKEITLLMQFLSYNNHNLSIHFINLCMEPIRSYLNPSINHAEYINILKQIIQINDEYQNFRVENIMSNLFQLARQITTQNQSKGKELCQHIFTFPKIPIINNWLQNNNWVVQETINSVGLSYRK</sequence>
<comment type="caution">
    <text evidence="4">The sequence shown here is derived from an EMBL/GenBank/DDBJ whole genome shotgun (WGS) entry which is preliminary data.</text>
</comment>
<evidence type="ECO:0000256" key="2">
    <source>
        <dbReference type="SAM" id="MobiDB-lite"/>
    </source>
</evidence>
<dbReference type="PANTHER" id="PTHR24006">
    <property type="entry name" value="UBIQUITIN CARBOXYL-TERMINAL HYDROLASE"/>
    <property type="match status" value="1"/>
</dbReference>
<gene>
    <name evidence="4" type="ORF">M0813_06160</name>
</gene>
<keyword evidence="4" id="KW-0378">Hydrolase</keyword>